<name>A0A0L0QM12_VIRPA</name>
<dbReference type="AlphaFoldDB" id="A0A0L0QM12"/>
<evidence type="ECO:0000256" key="4">
    <source>
        <dbReference type="ARBA" id="ARBA00023098"/>
    </source>
</evidence>
<dbReference type="PANTHER" id="PTHR43859">
    <property type="entry name" value="ACYL-ACTIVATING ENZYME"/>
    <property type="match status" value="1"/>
</dbReference>
<dbReference type="InterPro" id="IPR000873">
    <property type="entry name" value="AMP-dep_synth/lig_dom"/>
</dbReference>
<dbReference type="GeneID" id="66871437"/>
<dbReference type="RefSeq" id="WP_050352084.1">
    <property type="nucleotide sequence ID" value="NZ_CP073011.1"/>
</dbReference>
<dbReference type="PANTHER" id="PTHR43859:SF4">
    <property type="entry name" value="BUTANOATE--COA LIGASE AAE1-RELATED"/>
    <property type="match status" value="1"/>
</dbReference>
<protein>
    <submittedName>
        <fullName evidence="7">Fatty-acid--CoA ligase</fullName>
    </submittedName>
</protein>
<proteinExistence type="inferred from homology"/>
<organism evidence="7 8">
    <name type="scientific">Virgibacillus pantothenticus</name>
    <dbReference type="NCBI Taxonomy" id="1473"/>
    <lineage>
        <taxon>Bacteria</taxon>
        <taxon>Bacillati</taxon>
        <taxon>Bacillota</taxon>
        <taxon>Bacilli</taxon>
        <taxon>Bacillales</taxon>
        <taxon>Bacillaceae</taxon>
        <taxon>Virgibacillus</taxon>
    </lineage>
</organism>
<dbReference type="PROSITE" id="PS00455">
    <property type="entry name" value="AMP_BINDING"/>
    <property type="match status" value="1"/>
</dbReference>
<dbReference type="InterPro" id="IPR045851">
    <property type="entry name" value="AMP-bd_C_sf"/>
</dbReference>
<evidence type="ECO:0000256" key="1">
    <source>
        <dbReference type="ARBA" id="ARBA00006432"/>
    </source>
</evidence>
<dbReference type="InterPro" id="IPR042099">
    <property type="entry name" value="ANL_N_sf"/>
</dbReference>
<dbReference type="NCBIfam" id="NF004837">
    <property type="entry name" value="PRK06187.1"/>
    <property type="match status" value="1"/>
</dbReference>
<gene>
    <name evidence="7" type="ORF">AFK71_13780</name>
</gene>
<feature type="domain" description="AMP-dependent synthetase/ligase" evidence="5">
    <location>
        <begin position="16"/>
        <end position="395"/>
    </location>
</feature>
<sequence>MMNSPLLITSLIERSESYFPKKEIVSRSANRIHRLTYQEIGERVRALAHALERLGIQKGDRVGTFAWNHHRHLEAYFSIPSIGAILHTINIRLSAEHLAYIINHAEDKIILVDEELLPAIENIADQLRTVQTIIVMSDEIDVPSSKLQTLLNYEQLMEGADTTFPFVKDMGEEDAAGLCYTSGTTGKPKGVIYSHRGLVLHAMALSLADTSAVSESDVSMPVVPMFHANAWGMPHAATWTGAKQVLPGPFPTPAILAALMETENVTISAGVPTIWLGLLKELEQKKYQLDSLRGILCGGAAAPKGMIQAFESKYGIPFFHAYGMTETTPLALFSRLKSYQKQLPEAERLEVKSKQGMAVPGVEIKAVNENGNIKNDGEEMGELLIRGPWIADSYYKDERSEGSFRDGWLYTGDVVTIDEEGFVKIVDRTKDLIKSGGEWISSVDLENALMAHEAVYEAAVVSVPHVKWQERPVACVVLKEEYKAIVKQEDICKFLQPQFAKWWLPDTILFMDELPKTSVGKFLKTALREEVKKQLATKGNEGK</sequence>
<accession>A0A0L0QM12</accession>
<dbReference type="Pfam" id="PF13193">
    <property type="entry name" value="AMP-binding_C"/>
    <property type="match status" value="1"/>
</dbReference>
<dbReference type="PATRIC" id="fig|1473.5.peg.1373"/>
<dbReference type="CDD" id="cd12119">
    <property type="entry name" value="ttLC_FACS_AlkK_like"/>
    <property type="match status" value="1"/>
</dbReference>
<dbReference type="EMBL" id="LGTO01000007">
    <property type="protein sequence ID" value="KNE19544.1"/>
    <property type="molecule type" value="Genomic_DNA"/>
</dbReference>
<dbReference type="InterPro" id="IPR020845">
    <property type="entry name" value="AMP-binding_CS"/>
</dbReference>
<evidence type="ECO:0000259" key="6">
    <source>
        <dbReference type="Pfam" id="PF13193"/>
    </source>
</evidence>
<keyword evidence="8" id="KW-1185">Reference proteome</keyword>
<keyword evidence="2 7" id="KW-0436">Ligase</keyword>
<evidence type="ECO:0000259" key="5">
    <source>
        <dbReference type="Pfam" id="PF00501"/>
    </source>
</evidence>
<dbReference type="Gene3D" id="3.30.300.30">
    <property type="match status" value="1"/>
</dbReference>
<reference evidence="8" key="1">
    <citation type="submission" date="2015-07" db="EMBL/GenBank/DDBJ databases">
        <title>Fjat-10053 dsm26.</title>
        <authorList>
            <person name="Liu B."/>
            <person name="Wang J."/>
            <person name="Zhu Y."/>
            <person name="Liu G."/>
            <person name="Chen Q."/>
            <person name="Chen Z."/>
            <person name="Lan J."/>
            <person name="Che J."/>
            <person name="Ge C."/>
            <person name="Shi H."/>
            <person name="Pan Z."/>
            <person name="Liu X."/>
        </authorList>
    </citation>
    <scope>NUCLEOTIDE SEQUENCE [LARGE SCALE GENOMIC DNA]</scope>
    <source>
        <strain evidence="8">DSM 26</strain>
    </source>
</reference>
<dbReference type="SUPFAM" id="SSF56801">
    <property type="entry name" value="Acetyl-CoA synthetase-like"/>
    <property type="match status" value="1"/>
</dbReference>
<dbReference type="Pfam" id="PF00501">
    <property type="entry name" value="AMP-binding"/>
    <property type="match status" value="1"/>
</dbReference>
<keyword evidence="4" id="KW-0443">Lipid metabolism</keyword>
<evidence type="ECO:0000313" key="7">
    <source>
        <dbReference type="EMBL" id="KNE19544.1"/>
    </source>
</evidence>
<dbReference type="GO" id="GO:0006631">
    <property type="term" value="P:fatty acid metabolic process"/>
    <property type="evidence" value="ECO:0007669"/>
    <property type="project" value="UniProtKB-KW"/>
</dbReference>
<comment type="caution">
    <text evidence="7">The sequence shown here is derived from an EMBL/GenBank/DDBJ whole genome shotgun (WGS) entry which is preliminary data.</text>
</comment>
<dbReference type="GO" id="GO:0016874">
    <property type="term" value="F:ligase activity"/>
    <property type="evidence" value="ECO:0007669"/>
    <property type="project" value="UniProtKB-KW"/>
</dbReference>
<evidence type="ECO:0000256" key="3">
    <source>
        <dbReference type="ARBA" id="ARBA00022832"/>
    </source>
</evidence>
<dbReference type="Gene3D" id="3.40.50.12780">
    <property type="entry name" value="N-terminal domain of ligase-like"/>
    <property type="match status" value="1"/>
</dbReference>
<dbReference type="FunFam" id="3.30.300.30:FF:000008">
    <property type="entry name" value="2,3-dihydroxybenzoate-AMP ligase"/>
    <property type="match status" value="1"/>
</dbReference>
<evidence type="ECO:0000313" key="8">
    <source>
        <dbReference type="Proteomes" id="UP000036780"/>
    </source>
</evidence>
<comment type="similarity">
    <text evidence="1">Belongs to the ATP-dependent AMP-binding enzyme family.</text>
</comment>
<dbReference type="InterPro" id="IPR025110">
    <property type="entry name" value="AMP-bd_C"/>
</dbReference>
<dbReference type="Proteomes" id="UP000036780">
    <property type="component" value="Unassembled WGS sequence"/>
</dbReference>
<evidence type="ECO:0000256" key="2">
    <source>
        <dbReference type="ARBA" id="ARBA00022598"/>
    </source>
</evidence>
<dbReference type="OrthoDB" id="9803968at2"/>
<keyword evidence="3" id="KW-0276">Fatty acid metabolism</keyword>
<feature type="domain" description="AMP-binding enzyme C-terminal" evidence="6">
    <location>
        <begin position="445"/>
        <end position="521"/>
    </location>
</feature>